<dbReference type="EMBL" id="FOLE01000003">
    <property type="protein sequence ID" value="SFC14517.1"/>
    <property type="molecule type" value="Genomic_DNA"/>
</dbReference>
<dbReference type="AlphaFoldDB" id="A0A1I1GRV2"/>
<keyword evidence="2" id="KW-1185">Reference proteome</keyword>
<accession>A0A1I1GRV2</accession>
<reference evidence="1 2" key="1">
    <citation type="submission" date="2016-10" db="EMBL/GenBank/DDBJ databases">
        <authorList>
            <person name="de Groot N.N."/>
        </authorList>
    </citation>
    <scope>NUCLEOTIDE SEQUENCE [LARGE SCALE GENOMIC DNA]</scope>
    <source>
        <strain evidence="1 2">DSM 6793</strain>
    </source>
</reference>
<sequence>MDSCFFSAYSLHNLYICQIKHIRLFFARFLLGNCSRAICVREHKQSVAETKTQIGIMRKTSQWIRNILLGMLCALVVQPTAWASSLLIPMDEAQANHLKAYGITYWVLQKGGEADWLLNYRGGSFMFKHSVSYENELVVRGVSYEVISDAQAGQILSQIAAPDANMDVMHLEKAPKVAVYSPKSKQPWDDAVTLVMTYAEIPYDVVFDDELMQEKLPKYDWLHLHHEDFTGQYGKFYASFHNAPWYREQVREYEAVAARYGFSKVSQLKLAVVKKIRDFCAGGGFMFAMCSATDTYDIALAAEGVDICDVMFDGDGQDPRANSKLDYSKTFAFKDFKLVTNPYTYEYSDIDDNPIERGLGENNDFFTLFQFSAKWDPIPTMLTQNHLTTIKGFMGQTTAFKNRMIKSDVVIMGETKSINEVRYMHGTYGKGTWTFYGGHDPEDYEHRVGEEPTDLNLHPNSAGYRLILNNILFPAAKKKKQKT</sequence>
<dbReference type="STRING" id="927664.SAMN05421780_10375"/>
<gene>
    <name evidence="1" type="ORF">SAMN05421780_10375</name>
</gene>
<proteinExistence type="predicted"/>
<evidence type="ECO:0008006" key="3">
    <source>
        <dbReference type="Google" id="ProtNLM"/>
    </source>
</evidence>
<protein>
    <recommendedName>
        <fullName evidence="3">Asparagine synthetase B</fullName>
    </recommendedName>
</protein>
<name>A0A1I1GRV2_9BACT</name>
<dbReference type="Proteomes" id="UP000199514">
    <property type="component" value="Unassembled WGS sequence"/>
</dbReference>
<evidence type="ECO:0000313" key="2">
    <source>
        <dbReference type="Proteomes" id="UP000199514"/>
    </source>
</evidence>
<organism evidence="1 2">
    <name type="scientific">Flexibacter flexilis DSM 6793</name>
    <dbReference type="NCBI Taxonomy" id="927664"/>
    <lineage>
        <taxon>Bacteria</taxon>
        <taxon>Pseudomonadati</taxon>
        <taxon>Bacteroidota</taxon>
        <taxon>Cytophagia</taxon>
        <taxon>Cytophagales</taxon>
        <taxon>Flexibacteraceae</taxon>
        <taxon>Flexibacter</taxon>
    </lineage>
</organism>
<evidence type="ECO:0000313" key="1">
    <source>
        <dbReference type="EMBL" id="SFC14517.1"/>
    </source>
</evidence>